<dbReference type="RefSeq" id="WP_230630716.1">
    <property type="nucleotide sequence ID" value="NZ_BEXJ01000001.1"/>
</dbReference>
<dbReference type="PANTHER" id="PTHR36840">
    <property type="entry name" value="BLL5714 PROTEIN"/>
    <property type="match status" value="1"/>
</dbReference>
<dbReference type="InterPro" id="IPR010640">
    <property type="entry name" value="Low_temperature_requirement_A"/>
</dbReference>
<evidence type="ECO:0008006" key="4">
    <source>
        <dbReference type="Google" id="ProtNLM"/>
    </source>
</evidence>
<evidence type="ECO:0000256" key="1">
    <source>
        <dbReference type="SAM" id="Phobius"/>
    </source>
</evidence>
<dbReference type="Proteomes" id="UP000250668">
    <property type="component" value="Unassembled WGS sequence"/>
</dbReference>
<feature type="transmembrane region" description="Helical" evidence="1">
    <location>
        <begin position="12"/>
        <end position="33"/>
    </location>
</feature>
<feature type="transmembrane region" description="Helical" evidence="1">
    <location>
        <begin position="257"/>
        <end position="275"/>
    </location>
</feature>
<proteinExistence type="predicted"/>
<accession>A0AB33ZSL9</accession>
<organism evidence="2 3">
    <name type="scientific">Lactobacillus gasseri</name>
    <dbReference type="NCBI Taxonomy" id="1596"/>
    <lineage>
        <taxon>Bacteria</taxon>
        <taxon>Bacillati</taxon>
        <taxon>Bacillota</taxon>
        <taxon>Bacilli</taxon>
        <taxon>Lactobacillales</taxon>
        <taxon>Lactobacillaceae</taxon>
        <taxon>Lactobacillus</taxon>
    </lineage>
</organism>
<gene>
    <name evidence="2" type="ORF">LJCM1025_01520</name>
</gene>
<keyword evidence="1" id="KW-0472">Membrane</keyword>
<dbReference type="AlphaFoldDB" id="A0AB33ZSL9"/>
<dbReference type="PANTHER" id="PTHR36840:SF1">
    <property type="entry name" value="BLL5714 PROTEIN"/>
    <property type="match status" value="1"/>
</dbReference>
<dbReference type="Pfam" id="PF06772">
    <property type="entry name" value="LtrA"/>
    <property type="match status" value="1"/>
</dbReference>
<feature type="transmembrane region" description="Helical" evidence="1">
    <location>
        <begin position="39"/>
        <end position="61"/>
    </location>
</feature>
<sequence>MKKIIAKPVGMFELFYDLVFVYAISRITAMIHHPVNGSIPLITFLQFLLVVIVVMQILLYQVIYFNRYSKNKIGDLSGLVLNMFVAVYLANNINTEWRITFHYFNIAMAVMIATLFCQYLFAQVDKNNDKKVFLIILGLEFFLIVVGLLVGYPAGIYFCIAGYIIGFILPLFLKEMFKAERVNFPHLVERVSLIVIIAFGEAIVNLATYFNNKTPLVYVALLFLSLVLMFASYVILSDKLINHHQISKGFVLMYSHIAIVVSILLMTVSLLYLQIKNVNRSFLFFLIIGSLGLYYFSLSINQIYNKNKCKFAIRDFLVLIITFSLGIVYLWFVIRSELGIAICLLIWNLTFFLIFLMKSKNSLN</sequence>
<feature type="transmembrane region" description="Helical" evidence="1">
    <location>
        <begin position="73"/>
        <end position="90"/>
    </location>
</feature>
<protein>
    <recommendedName>
        <fullName evidence="4">Low temperature requirement protein A</fullName>
    </recommendedName>
</protein>
<feature type="transmembrane region" description="Helical" evidence="1">
    <location>
        <begin position="281"/>
        <end position="300"/>
    </location>
</feature>
<feature type="transmembrane region" description="Helical" evidence="1">
    <location>
        <begin position="132"/>
        <end position="149"/>
    </location>
</feature>
<name>A0AB33ZSL9_LACGS</name>
<feature type="transmembrane region" description="Helical" evidence="1">
    <location>
        <begin position="216"/>
        <end position="236"/>
    </location>
</feature>
<comment type="caution">
    <text evidence="2">The sequence shown here is derived from an EMBL/GenBank/DDBJ whole genome shotgun (WGS) entry which is preliminary data.</text>
</comment>
<feature type="transmembrane region" description="Helical" evidence="1">
    <location>
        <begin position="338"/>
        <end position="357"/>
    </location>
</feature>
<dbReference type="EMBL" id="BEXJ01000001">
    <property type="protein sequence ID" value="GBA94533.1"/>
    <property type="molecule type" value="Genomic_DNA"/>
</dbReference>
<reference evidence="2 3" key="1">
    <citation type="journal article" date="2018" name="Int. J. Syst. Evol. Microbiol.">
        <title>Lactobacillus paragasseri sp. nov., a sister taxon of Lactobacillus gasseri, based on whole-genome sequence analyses.</title>
        <authorList>
            <person name="Tanizawa Y."/>
            <person name="Tada I."/>
            <person name="Kobayashi H."/>
            <person name="Endo A."/>
            <person name="Maeno S."/>
            <person name="Toyoda A."/>
            <person name="Arita M."/>
            <person name="Nakamura Y."/>
            <person name="Sakamoto M."/>
            <person name="Ohkuma M."/>
            <person name="Tohno M."/>
        </authorList>
    </citation>
    <scope>NUCLEOTIDE SEQUENCE [LARGE SCALE GENOMIC DNA]</scope>
    <source>
        <strain evidence="2 3">JCM 1025</strain>
    </source>
</reference>
<feature type="transmembrane region" description="Helical" evidence="1">
    <location>
        <begin position="102"/>
        <end position="120"/>
    </location>
</feature>
<feature type="transmembrane region" description="Helical" evidence="1">
    <location>
        <begin position="155"/>
        <end position="173"/>
    </location>
</feature>
<feature type="transmembrane region" description="Helical" evidence="1">
    <location>
        <begin position="312"/>
        <end position="332"/>
    </location>
</feature>
<keyword evidence="1" id="KW-0812">Transmembrane</keyword>
<evidence type="ECO:0000313" key="3">
    <source>
        <dbReference type="Proteomes" id="UP000250668"/>
    </source>
</evidence>
<feature type="transmembrane region" description="Helical" evidence="1">
    <location>
        <begin position="193"/>
        <end position="210"/>
    </location>
</feature>
<evidence type="ECO:0000313" key="2">
    <source>
        <dbReference type="EMBL" id="GBA94533.1"/>
    </source>
</evidence>
<keyword evidence="1" id="KW-1133">Transmembrane helix</keyword>